<name>A0AAW1KP18_POPJA</name>
<keyword evidence="1" id="KW-0175">Coiled coil</keyword>
<dbReference type="Proteomes" id="UP001458880">
    <property type="component" value="Unassembled WGS sequence"/>
</dbReference>
<protein>
    <submittedName>
        <fullName evidence="2">Uncharacterized protein</fullName>
    </submittedName>
</protein>
<comment type="caution">
    <text evidence="2">The sequence shown here is derived from an EMBL/GenBank/DDBJ whole genome shotgun (WGS) entry which is preliminary data.</text>
</comment>
<keyword evidence="3" id="KW-1185">Reference proteome</keyword>
<accession>A0AAW1KP18</accession>
<reference evidence="2 3" key="1">
    <citation type="journal article" date="2024" name="BMC Genomics">
        <title>De novo assembly and annotation of Popillia japonica's genome with initial clues to its potential as an invasive pest.</title>
        <authorList>
            <person name="Cucini C."/>
            <person name="Boschi S."/>
            <person name="Funari R."/>
            <person name="Cardaioli E."/>
            <person name="Iannotti N."/>
            <person name="Marturano G."/>
            <person name="Paoli F."/>
            <person name="Bruttini M."/>
            <person name="Carapelli A."/>
            <person name="Frati F."/>
            <person name="Nardi F."/>
        </authorList>
    </citation>
    <scope>NUCLEOTIDE SEQUENCE [LARGE SCALE GENOMIC DNA]</scope>
    <source>
        <strain evidence="2">DMR45628</strain>
    </source>
</reference>
<dbReference type="SUPFAM" id="SSF58100">
    <property type="entry name" value="Bacterial hemolysins"/>
    <property type="match status" value="1"/>
</dbReference>
<organism evidence="2 3">
    <name type="scientific">Popillia japonica</name>
    <name type="common">Japanese beetle</name>
    <dbReference type="NCBI Taxonomy" id="7064"/>
    <lineage>
        <taxon>Eukaryota</taxon>
        <taxon>Metazoa</taxon>
        <taxon>Ecdysozoa</taxon>
        <taxon>Arthropoda</taxon>
        <taxon>Hexapoda</taxon>
        <taxon>Insecta</taxon>
        <taxon>Pterygota</taxon>
        <taxon>Neoptera</taxon>
        <taxon>Endopterygota</taxon>
        <taxon>Coleoptera</taxon>
        <taxon>Polyphaga</taxon>
        <taxon>Scarabaeiformia</taxon>
        <taxon>Scarabaeidae</taxon>
        <taxon>Rutelinae</taxon>
        <taxon>Popillia</taxon>
    </lineage>
</organism>
<evidence type="ECO:0000256" key="1">
    <source>
        <dbReference type="SAM" id="Coils"/>
    </source>
</evidence>
<dbReference type="AlphaFoldDB" id="A0AAW1KP18"/>
<evidence type="ECO:0000313" key="2">
    <source>
        <dbReference type="EMBL" id="KAK9721442.1"/>
    </source>
</evidence>
<gene>
    <name evidence="2" type="ORF">QE152_g21565</name>
</gene>
<feature type="coiled-coil region" evidence="1">
    <location>
        <begin position="103"/>
        <end position="167"/>
    </location>
</feature>
<evidence type="ECO:0000313" key="3">
    <source>
        <dbReference type="Proteomes" id="UP001458880"/>
    </source>
</evidence>
<sequence length="214" mass="25631">MAESNFDYEEYLKQFANNDYVLEDIEDNSSTFEYLFESVINQSTEKKQSLQKLIEKKTTQEVDLNSEKKLLFALQERKLEMDEAINRQITKIAALEMERDETVKNYMKTIDNLYNRLSVIEDEFDPDSLKQQIIDLKRMEEEFKIDIKEAIKQKNELEEHMHKLDKDVPDFRVLLQIRNEIFDNSDELGKRKRELENVNKFISDLKSKLDDSRK</sequence>
<dbReference type="EMBL" id="JASPKY010000199">
    <property type="protein sequence ID" value="KAK9721442.1"/>
    <property type="molecule type" value="Genomic_DNA"/>
</dbReference>
<proteinExistence type="predicted"/>